<dbReference type="EMBL" id="PVSR01000016">
    <property type="protein sequence ID" value="PRW63337.1"/>
    <property type="molecule type" value="Genomic_DNA"/>
</dbReference>
<keyword evidence="3" id="KW-1185">Reference proteome</keyword>
<evidence type="ECO:0000256" key="1">
    <source>
        <dbReference type="SAM" id="MobiDB-lite"/>
    </source>
</evidence>
<dbReference type="Proteomes" id="UP000239352">
    <property type="component" value="Unassembled WGS sequence"/>
</dbReference>
<name>A0A2T0GW65_ACTMO</name>
<organism evidence="2 3">
    <name type="scientific">Actinopolyspora mortivallis</name>
    <dbReference type="NCBI Taxonomy" id="33906"/>
    <lineage>
        <taxon>Bacteria</taxon>
        <taxon>Bacillati</taxon>
        <taxon>Actinomycetota</taxon>
        <taxon>Actinomycetes</taxon>
        <taxon>Actinopolysporales</taxon>
        <taxon>Actinopolysporaceae</taxon>
        <taxon>Actinopolyspora</taxon>
    </lineage>
</organism>
<protein>
    <submittedName>
        <fullName evidence="2">Integrase</fullName>
    </submittedName>
</protein>
<accession>A0A2T0GW65</accession>
<gene>
    <name evidence="2" type="ORF">CEP50_11000</name>
</gene>
<feature type="region of interest" description="Disordered" evidence="1">
    <location>
        <begin position="508"/>
        <end position="529"/>
    </location>
</feature>
<dbReference type="InParanoid" id="A0A2T0GW65"/>
<evidence type="ECO:0000313" key="2">
    <source>
        <dbReference type="EMBL" id="PRW63337.1"/>
    </source>
</evidence>
<proteinExistence type="predicted"/>
<evidence type="ECO:0000313" key="3">
    <source>
        <dbReference type="Proteomes" id="UP000239352"/>
    </source>
</evidence>
<dbReference type="AlphaFoldDB" id="A0A2T0GW65"/>
<comment type="caution">
    <text evidence="2">The sequence shown here is derived from an EMBL/GenBank/DDBJ whole genome shotgun (WGS) entry which is preliminary data.</text>
</comment>
<reference evidence="2 3" key="1">
    <citation type="submission" date="2018-03" db="EMBL/GenBank/DDBJ databases">
        <title>Actinopolyspora mortivallis from Sahara, screening for active biomolecules.</title>
        <authorList>
            <person name="Selama O."/>
            <person name="Wellington E.M.H."/>
            <person name="Hacene H."/>
        </authorList>
    </citation>
    <scope>NUCLEOTIDE SEQUENCE [LARGE SCALE GENOMIC DNA]</scope>
    <source>
        <strain evidence="2 3">M5A</strain>
    </source>
</reference>
<sequence length="529" mass="58006">MTARLLEFFADTTPWPRRLWEVGSVLALREAWECGDWQHDKVLSQGAVSWFRHSLLSRLGPDRGLGGGKLRRELTGLLKSDLAAASNTRRRLAELLPRVTEGYLRRWKEAVFSDSPPDPEVLARAVAGHLLDTGHSSGALHRWVRRLDAREGATTAELLEEACTLSEQDDRDFEVLVPFRSVPQHQKLAGQLDEWLPPRYAAQWLTDNGVKSPPRHNGAFRYTIRAKDPVAAARAAGDKVRRLQGRRSYARGAKRSLEPVGRVWVRGFAEPLPLSPPARGVSIPSLERERTMYAVDGSGKLDDALELAAPLDDGRPTTAVSGAWAALESLLFQPGDTGDEEGRVVAADRLARIVACSWPRAELTALAVRHRGDAGAVTARLAECGSNLERSRVVAEELRRGGRLNLHSPADQAAEQRMRELLEDPFKRLSGVWELLSGVFRRLYRQRNIVLHGGDTTAIALSATLRSSPPLVGAGLDRIVHAWLGNGTGPLELAARAENALTLVGDPDGPDVTELLEPPVHGNGPARRT</sequence>